<dbReference type="InterPro" id="IPR036390">
    <property type="entry name" value="WH_DNA-bd_sf"/>
</dbReference>
<keyword evidence="1" id="KW-0812">Transmembrane</keyword>
<dbReference type="Pfam" id="PF00126">
    <property type="entry name" value="HTH_1"/>
    <property type="match status" value="1"/>
</dbReference>
<evidence type="ECO:0000259" key="2">
    <source>
        <dbReference type="PROSITE" id="PS50931"/>
    </source>
</evidence>
<dbReference type="EMBL" id="AP019416">
    <property type="protein sequence ID" value="BBI54522.1"/>
    <property type="molecule type" value="Genomic_DNA"/>
</dbReference>
<dbReference type="Proteomes" id="UP000289555">
    <property type="component" value="Chromosome"/>
</dbReference>
<name>A0ABN5X5W7_9GAMM</name>
<gene>
    <name evidence="3" type="ORF">HORIV_69430</name>
</gene>
<reference evidence="4" key="1">
    <citation type="journal article" date="2019" name="Microbiol. Resour. Announc.">
        <title>Complete Genome Sequence of Halomonas olivaria, a Moderately Halophilic Bacterium Isolated from Olive Processing Effluents, Obtained by Nanopore Sequencing.</title>
        <authorList>
            <person name="Nagata S."/>
            <person name="Ii K.M."/>
            <person name="Tsukimi T."/>
            <person name="Miura M.C."/>
            <person name="Galipon J."/>
            <person name="Arakawa K."/>
        </authorList>
    </citation>
    <scope>NUCLEOTIDE SEQUENCE [LARGE SCALE GENOMIC DNA]</scope>
    <source>
        <strain evidence="4">TYRC17</strain>
    </source>
</reference>
<organism evidence="3 4">
    <name type="scientific">Vreelandella olivaria</name>
    <dbReference type="NCBI Taxonomy" id="390919"/>
    <lineage>
        <taxon>Bacteria</taxon>
        <taxon>Pseudomonadati</taxon>
        <taxon>Pseudomonadota</taxon>
        <taxon>Gammaproteobacteria</taxon>
        <taxon>Oceanospirillales</taxon>
        <taxon>Halomonadaceae</taxon>
        <taxon>Vreelandella</taxon>
    </lineage>
</organism>
<keyword evidence="1" id="KW-0472">Membrane</keyword>
<keyword evidence="4" id="KW-1185">Reference proteome</keyword>
<feature type="transmembrane region" description="Helical" evidence="1">
    <location>
        <begin position="84"/>
        <end position="106"/>
    </location>
</feature>
<dbReference type="PROSITE" id="PS50931">
    <property type="entry name" value="HTH_LYSR"/>
    <property type="match status" value="1"/>
</dbReference>
<accession>A0ABN5X5W7</accession>
<dbReference type="InterPro" id="IPR036388">
    <property type="entry name" value="WH-like_DNA-bd_sf"/>
</dbReference>
<evidence type="ECO:0000313" key="4">
    <source>
        <dbReference type="Proteomes" id="UP000289555"/>
    </source>
</evidence>
<dbReference type="PANTHER" id="PTHR30427:SF1">
    <property type="entry name" value="TRANSCRIPTIONAL ACTIVATOR PROTEIN LYSR"/>
    <property type="match status" value="1"/>
</dbReference>
<feature type="domain" description="HTH lysR-type" evidence="2">
    <location>
        <begin position="1"/>
        <end position="58"/>
    </location>
</feature>
<dbReference type="PRINTS" id="PR00039">
    <property type="entry name" value="HTHLYSR"/>
</dbReference>
<dbReference type="PANTHER" id="PTHR30427">
    <property type="entry name" value="TRANSCRIPTIONAL ACTIVATOR PROTEIN LYSR"/>
    <property type="match status" value="1"/>
</dbReference>
<sequence length="108" mass="12205">MKIKEIEAFDAFMKHGTTKAAAETLGISQSMVSRLLMGLEEELGFALFKRARNQLSPTSEAFLYHASVLRLMASIRDTQKTRMLLLITKWGVSSLLLNPFFAIPFYSM</sequence>
<evidence type="ECO:0000256" key="1">
    <source>
        <dbReference type="SAM" id="Phobius"/>
    </source>
</evidence>
<evidence type="ECO:0000313" key="3">
    <source>
        <dbReference type="EMBL" id="BBI54522.1"/>
    </source>
</evidence>
<dbReference type="SUPFAM" id="SSF46785">
    <property type="entry name" value="Winged helix' DNA-binding domain"/>
    <property type="match status" value="1"/>
</dbReference>
<protein>
    <recommendedName>
        <fullName evidence="2">HTH lysR-type domain-containing protein</fullName>
    </recommendedName>
</protein>
<keyword evidence="1" id="KW-1133">Transmembrane helix</keyword>
<dbReference type="Gene3D" id="1.10.10.10">
    <property type="entry name" value="Winged helix-like DNA-binding domain superfamily/Winged helix DNA-binding domain"/>
    <property type="match status" value="1"/>
</dbReference>
<proteinExistence type="predicted"/>
<dbReference type="InterPro" id="IPR000847">
    <property type="entry name" value="LysR_HTH_N"/>
</dbReference>